<feature type="transmembrane region" description="Helical" evidence="8">
    <location>
        <begin position="236"/>
        <end position="263"/>
    </location>
</feature>
<proteinExistence type="inferred from homology"/>
<comment type="similarity">
    <text evidence="2">Belongs to the binding-protein-dependent transport system permease family. FecCD subfamily.</text>
</comment>
<evidence type="ECO:0000256" key="4">
    <source>
        <dbReference type="ARBA" id="ARBA00022475"/>
    </source>
</evidence>
<sequence length="329" mass="33553">MWRPRAALVCGLLALAGAALGILLMGTGTLPLTPGEVLSSLLGTGENPTADRIVLRIRLPRVATAMLVGAALGMAGSIFQSISRNALGSPDIIGFTTGAATGAIVQIILFNAGPFETALAAALSGMGTAGVVFLLSMQGRSTGGYRLVLVGIGVGAIMSGVNTVLLVMGDLDRASAAQIWLSGSLNTRTWFHVVPAAVGLAVVMPVAILHARRIDLLEMGDDAASQLGVNVERTRLVMVMTAVGLTALATAATGPIAFIALAGPQLARRLTRSPGVPLVSGACMGAVLLLAADLLSQRFPFNVSLPIGLTTGLLGGFYLLLLLTRSPKV</sequence>
<evidence type="ECO:0000256" key="6">
    <source>
        <dbReference type="ARBA" id="ARBA00022989"/>
    </source>
</evidence>
<accession>A0ABX0V3Y9</accession>
<evidence type="ECO:0000256" key="7">
    <source>
        <dbReference type="ARBA" id="ARBA00023136"/>
    </source>
</evidence>
<comment type="subcellular location">
    <subcellularLocation>
        <location evidence="1">Cell membrane</location>
        <topology evidence="1">Multi-pass membrane protein</topology>
    </subcellularLocation>
</comment>
<dbReference type="PANTHER" id="PTHR30472">
    <property type="entry name" value="FERRIC ENTEROBACTIN TRANSPORT SYSTEM PERMEASE PROTEIN"/>
    <property type="match status" value="1"/>
</dbReference>
<evidence type="ECO:0000256" key="2">
    <source>
        <dbReference type="ARBA" id="ARBA00007935"/>
    </source>
</evidence>
<feature type="transmembrane region" description="Helical" evidence="8">
    <location>
        <begin position="303"/>
        <end position="323"/>
    </location>
</feature>
<evidence type="ECO:0000256" key="3">
    <source>
        <dbReference type="ARBA" id="ARBA00022448"/>
    </source>
</evidence>
<evidence type="ECO:0000256" key="1">
    <source>
        <dbReference type="ARBA" id="ARBA00004651"/>
    </source>
</evidence>
<dbReference type="Proteomes" id="UP001429580">
    <property type="component" value="Unassembled WGS sequence"/>
</dbReference>
<protein>
    <submittedName>
        <fullName evidence="9">Iron complex transport system permease protein</fullName>
    </submittedName>
</protein>
<keyword evidence="3" id="KW-0813">Transport</keyword>
<evidence type="ECO:0000256" key="8">
    <source>
        <dbReference type="SAM" id="Phobius"/>
    </source>
</evidence>
<dbReference type="InterPro" id="IPR000522">
    <property type="entry name" value="ABC_transptr_permease_BtuC"/>
</dbReference>
<name>A0ABX0V3Y9_9HYPH</name>
<organism evidence="9 10">
    <name type="scientific">Pseudochelatococcus lubricantis</name>
    <dbReference type="NCBI Taxonomy" id="1538102"/>
    <lineage>
        <taxon>Bacteria</taxon>
        <taxon>Pseudomonadati</taxon>
        <taxon>Pseudomonadota</taxon>
        <taxon>Alphaproteobacteria</taxon>
        <taxon>Hyphomicrobiales</taxon>
        <taxon>Chelatococcaceae</taxon>
        <taxon>Pseudochelatococcus</taxon>
    </lineage>
</organism>
<keyword evidence="10" id="KW-1185">Reference proteome</keyword>
<feature type="transmembrane region" description="Helical" evidence="8">
    <location>
        <begin position="118"/>
        <end position="135"/>
    </location>
</feature>
<reference evidence="9 10" key="1">
    <citation type="submission" date="2020-03" db="EMBL/GenBank/DDBJ databases">
        <title>Genomic Encyclopedia of Type Strains, Phase IV (KMG-IV): sequencing the most valuable type-strain genomes for metagenomic binning, comparative biology and taxonomic classification.</title>
        <authorList>
            <person name="Goeker M."/>
        </authorList>
    </citation>
    <scope>NUCLEOTIDE SEQUENCE [LARGE SCALE GENOMIC DNA]</scope>
    <source>
        <strain evidence="9 10">DSM 103870</strain>
    </source>
</reference>
<keyword evidence="6 8" id="KW-1133">Transmembrane helix</keyword>
<feature type="transmembrane region" description="Helical" evidence="8">
    <location>
        <begin position="189"/>
        <end position="209"/>
    </location>
</feature>
<comment type="caution">
    <text evidence="9">The sequence shown here is derived from an EMBL/GenBank/DDBJ whole genome shotgun (WGS) entry which is preliminary data.</text>
</comment>
<dbReference type="EMBL" id="JAASQI010000010">
    <property type="protein sequence ID" value="NIJ59836.1"/>
    <property type="molecule type" value="Genomic_DNA"/>
</dbReference>
<dbReference type="Pfam" id="PF01032">
    <property type="entry name" value="FecCD"/>
    <property type="match status" value="1"/>
</dbReference>
<evidence type="ECO:0000313" key="10">
    <source>
        <dbReference type="Proteomes" id="UP001429580"/>
    </source>
</evidence>
<gene>
    <name evidence="9" type="ORF">FHS82_003697</name>
</gene>
<dbReference type="InterPro" id="IPR037294">
    <property type="entry name" value="ABC_BtuC-like"/>
</dbReference>
<evidence type="ECO:0000313" key="9">
    <source>
        <dbReference type="EMBL" id="NIJ59836.1"/>
    </source>
</evidence>
<dbReference type="SUPFAM" id="SSF81345">
    <property type="entry name" value="ABC transporter involved in vitamin B12 uptake, BtuC"/>
    <property type="match status" value="1"/>
</dbReference>
<keyword evidence="7 8" id="KW-0472">Membrane</keyword>
<feature type="transmembrane region" description="Helical" evidence="8">
    <location>
        <begin position="92"/>
        <end position="112"/>
    </location>
</feature>
<feature type="transmembrane region" description="Helical" evidence="8">
    <location>
        <begin position="275"/>
        <end position="296"/>
    </location>
</feature>
<dbReference type="PANTHER" id="PTHR30472:SF24">
    <property type="entry name" value="FERRIC ENTEROBACTIN TRANSPORT SYSTEM PERMEASE PROTEIN FEPG"/>
    <property type="match status" value="1"/>
</dbReference>
<keyword evidence="4" id="KW-1003">Cell membrane</keyword>
<keyword evidence="5 8" id="KW-0812">Transmembrane</keyword>
<feature type="transmembrane region" description="Helical" evidence="8">
    <location>
        <begin position="62"/>
        <end position="80"/>
    </location>
</feature>
<feature type="transmembrane region" description="Helical" evidence="8">
    <location>
        <begin position="147"/>
        <end position="169"/>
    </location>
</feature>
<dbReference type="Gene3D" id="1.10.3470.10">
    <property type="entry name" value="ABC transporter involved in vitamin B12 uptake, BtuC"/>
    <property type="match status" value="1"/>
</dbReference>
<dbReference type="RefSeq" id="WP_377700048.1">
    <property type="nucleotide sequence ID" value="NZ_JBHUIE010000004.1"/>
</dbReference>
<dbReference type="CDD" id="cd06550">
    <property type="entry name" value="TM_ABC_iron-siderophores_like"/>
    <property type="match status" value="1"/>
</dbReference>
<evidence type="ECO:0000256" key="5">
    <source>
        <dbReference type="ARBA" id="ARBA00022692"/>
    </source>
</evidence>